<dbReference type="InterPro" id="IPR000008">
    <property type="entry name" value="C2_dom"/>
</dbReference>
<evidence type="ECO:0000259" key="3">
    <source>
        <dbReference type="PROSITE" id="PS50025"/>
    </source>
</evidence>
<feature type="domain" description="Laminin G" evidence="3">
    <location>
        <begin position="1311"/>
        <end position="1494"/>
    </location>
</feature>
<dbReference type="Gene3D" id="2.60.40.150">
    <property type="entry name" value="C2 domain"/>
    <property type="match status" value="1"/>
</dbReference>
<dbReference type="Gene3D" id="2.60.120.200">
    <property type="match status" value="5"/>
</dbReference>
<evidence type="ECO:0000313" key="5">
    <source>
        <dbReference type="Proteomes" id="UP001159405"/>
    </source>
</evidence>
<comment type="caution">
    <text evidence="4">The sequence shown here is derived from an EMBL/GenBank/DDBJ whole genome shotgun (WGS) entry which is preliminary data.</text>
</comment>
<dbReference type="Pfam" id="PF02210">
    <property type="entry name" value="Laminin_G_2"/>
    <property type="match status" value="3"/>
</dbReference>
<name>A0ABN8QIE1_9CNID</name>
<proteinExistence type="predicted"/>
<accession>A0ABN8QIE1</accession>
<dbReference type="Pfam" id="PF00168">
    <property type="entry name" value="C2"/>
    <property type="match status" value="1"/>
</dbReference>
<dbReference type="CDD" id="cd00030">
    <property type="entry name" value="C2"/>
    <property type="match status" value="1"/>
</dbReference>
<comment type="caution">
    <text evidence="1">Lacks conserved residue(s) required for the propagation of feature annotation.</text>
</comment>
<dbReference type="SUPFAM" id="SSF49899">
    <property type="entry name" value="Concanavalin A-like lectins/glucanases"/>
    <property type="match status" value="5"/>
</dbReference>
<dbReference type="InterPro" id="IPR013320">
    <property type="entry name" value="ConA-like_dom_sf"/>
</dbReference>
<dbReference type="InterPro" id="IPR050372">
    <property type="entry name" value="Neurexin-related_CASP"/>
</dbReference>
<protein>
    <submittedName>
        <fullName evidence="4">Uncharacterized protein</fullName>
    </submittedName>
</protein>
<feature type="domain" description="Laminin G" evidence="3">
    <location>
        <begin position="1124"/>
        <end position="1306"/>
    </location>
</feature>
<dbReference type="CDD" id="cd00110">
    <property type="entry name" value="LamG"/>
    <property type="match status" value="4"/>
</dbReference>
<keyword evidence="5" id="KW-1185">Reference proteome</keyword>
<dbReference type="SUPFAM" id="SSF49562">
    <property type="entry name" value="C2 domain (Calcium/lipid-binding domain, CaLB)"/>
    <property type="match status" value="1"/>
</dbReference>
<evidence type="ECO:0000256" key="1">
    <source>
        <dbReference type="PROSITE-ProRule" id="PRU00122"/>
    </source>
</evidence>
<evidence type="ECO:0000259" key="2">
    <source>
        <dbReference type="PROSITE" id="PS50004"/>
    </source>
</evidence>
<feature type="domain" description="Laminin G" evidence="3">
    <location>
        <begin position="720"/>
        <end position="931"/>
    </location>
</feature>
<reference evidence="4 5" key="1">
    <citation type="submission" date="2022-05" db="EMBL/GenBank/DDBJ databases">
        <authorList>
            <consortium name="Genoscope - CEA"/>
            <person name="William W."/>
        </authorList>
    </citation>
    <scope>NUCLEOTIDE SEQUENCE [LARGE SCALE GENOMIC DNA]</scope>
</reference>
<dbReference type="PROSITE" id="PS50025">
    <property type="entry name" value="LAM_G_DOMAIN"/>
    <property type="match status" value="4"/>
</dbReference>
<dbReference type="PROSITE" id="PS50004">
    <property type="entry name" value="C2"/>
    <property type="match status" value="1"/>
</dbReference>
<organism evidence="4 5">
    <name type="scientific">Porites lobata</name>
    <dbReference type="NCBI Taxonomy" id="104759"/>
    <lineage>
        <taxon>Eukaryota</taxon>
        <taxon>Metazoa</taxon>
        <taxon>Cnidaria</taxon>
        <taxon>Anthozoa</taxon>
        <taxon>Hexacorallia</taxon>
        <taxon>Scleractinia</taxon>
        <taxon>Fungiina</taxon>
        <taxon>Poritidae</taxon>
        <taxon>Porites</taxon>
    </lineage>
</organism>
<dbReference type="SMART" id="SM00282">
    <property type="entry name" value="LamG"/>
    <property type="match status" value="5"/>
</dbReference>
<dbReference type="PANTHER" id="PTHR15036:SF67">
    <property type="entry name" value="LAMININ SUBUNIT ALPHA-LIKE PROTEIN"/>
    <property type="match status" value="1"/>
</dbReference>
<sequence length="1509" mass="168223">MNITNITHLAENASTYAKETLKKVFSQLFLAHELGASVEIRAANFTEIQAAWNQSHTQFLNTMEQVYNHSHEIQTILMETKRIMDEELLTLNRTESSLLKTNATLINAWNVLKEGTLLLEQYRHTILFVSGELEISMLRYELERTKFVVRVMKGRNLPARDSPAQTSDPYVVISAIPDWNNEGTMRTSPVNGNLNPEFPFKLFSFTIPMEQLNYTKVRLAVYDHDPGDEDDFLGVVFIDLATAGDFFNSVITKWYPLLPQDLSQIDSGNFVSSSGLTDVSNVLEKEIRKMQMKLSVSDISLQQAQNQASYLESLAYQMELTFNSSRAHGSLPLLAIDRYSEIAELVNRSLDLVELANITVSSITKKLSVISLADLKHNAEMAWSSLRDLYNVTLERNATAHGLEKDIYEANTTFLNSLALWDEIYDKFPVIQNAAVRLQASASGAPDVVPFLMDARNEVQNASVMLTGLELHLSNMQQLIDLLLRKTTAIKSNSDNGIMMMNKALVNVQNITTRLTPNPDEPPVNVTVREAAAVMTSLPPLRQQIENQMENASNKLNQIRRMVASIPLALHLTNDSSITFVPSRRTIESPSINEISVAQNSLELKNDTWYNIYFTRFGAEAFLTVSGDSERRETVRVNGSSNSEDGKLKLTNQSVIYVGGLPADLKESQQVSNYFKGIIDNLIIDSIRYNLWNPKQAYGDGRLYAVSRHRRLFYPQNGKAVSFHGNGYIQHALGPFNNSMGYTEVEVELRTLHQNGIIMAVSNKQQKYVFVIYLQHGRVYFYFQTGQSDAGITLESVRSSYGDGRWYRVRVIRTSVNATLAVNLVGSRETPDGRFVDNGISAFESGHEITFGDLHPNRPNSDRPFSTTDPFSGDMNNLRLFSEETASLISRTFNDAALMTAKQGVSFSGGIKGPIEHGTRFYGYREEVEECSHASIDIGSETGDMTSLTFTFKTREESGVLLYSGNDDSPTLYLTLLHGDLLLWLGDLKSPAVFSSSNITFSDNSWYVLRLTAVENRYLLYVNDTFLYSGVWNVPGSTLTLRKPFYMGGVPRNMSVYVPFALCFQGGMKDLVINSRNVSFFSGRTIGVSSAGVIPARVPPPVPKTCSASLDPSTSSNNPKTVHFGLLESKRQSYIGFNLTGERNAVFSSDFVVGLYFRALSYDGLLLYGTDNDTHPTQFFSLELVRGRLVYKFDSGRGLVSITTKDKYSGKGVWYRVYILRWFHFGAILVNLREYTNGGHVPPSNAMNLTRLYIGGLPSHVFAPHLTNRYLGFVGCMGDMEVKGNAALFDITNFDIKGPDKSSDSCYDVAQPGLGFNGSAWARFENITLGENFSVELTFRTSTRDGLLFVILGNSTTEAGNQMQARLEQSSGQIIFTYIATINESRVVWTEPGLGNNSQSSYLMCQMDWHTVRVRKHGRNITINMDDGHYASGTVLDGTSINGKLFLGGFPATTSGENNTVWTGFQGCVKSFSVDGENLHFARAADASHVSLACPLNNKEKESIVDSQQ</sequence>
<dbReference type="Pfam" id="PF00054">
    <property type="entry name" value="Laminin_G_1"/>
    <property type="match status" value="2"/>
</dbReference>
<feature type="domain" description="Laminin G" evidence="3">
    <location>
        <begin position="923"/>
        <end position="1106"/>
    </location>
</feature>
<feature type="domain" description="C2" evidence="2">
    <location>
        <begin position="129"/>
        <end position="255"/>
    </location>
</feature>
<dbReference type="PANTHER" id="PTHR15036">
    <property type="entry name" value="PIKACHURIN-LIKE PROTEIN"/>
    <property type="match status" value="1"/>
</dbReference>
<dbReference type="InterPro" id="IPR035892">
    <property type="entry name" value="C2_domain_sf"/>
</dbReference>
<dbReference type="EMBL" id="CALNXK010000132">
    <property type="protein sequence ID" value="CAH3165195.1"/>
    <property type="molecule type" value="Genomic_DNA"/>
</dbReference>
<dbReference type="SMART" id="SM00239">
    <property type="entry name" value="C2"/>
    <property type="match status" value="1"/>
</dbReference>
<gene>
    <name evidence="4" type="ORF">PLOB_00007167</name>
</gene>
<evidence type="ECO:0000313" key="4">
    <source>
        <dbReference type="EMBL" id="CAH3165195.1"/>
    </source>
</evidence>
<dbReference type="Proteomes" id="UP001159405">
    <property type="component" value="Unassembled WGS sequence"/>
</dbReference>
<dbReference type="InterPro" id="IPR001791">
    <property type="entry name" value="Laminin_G"/>
</dbReference>